<dbReference type="NCBIfam" id="NF004051">
    <property type="entry name" value="PRK05571.1"/>
    <property type="match status" value="1"/>
</dbReference>
<dbReference type="PIRSF" id="PIRSF005384">
    <property type="entry name" value="RpiB_LacA_B"/>
    <property type="match status" value="1"/>
</dbReference>
<dbReference type="InterPro" id="IPR036569">
    <property type="entry name" value="RpiB_LacA_LacB_sf"/>
</dbReference>
<dbReference type="NCBIfam" id="TIGR01120">
    <property type="entry name" value="rpiB"/>
    <property type="match status" value="1"/>
</dbReference>
<dbReference type="GO" id="GO:0019316">
    <property type="term" value="P:D-allose catabolic process"/>
    <property type="evidence" value="ECO:0007669"/>
    <property type="project" value="TreeGrafter"/>
</dbReference>
<dbReference type="Gene3D" id="3.40.1400.10">
    <property type="entry name" value="Sugar-phosphate isomerase, RpiB/LacA/LacB"/>
    <property type="match status" value="1"/>
</dbReference>
<dbReference type="SUPFAM" id="SSF89623">
    <property type="entry name" value="Ribose/Galactose isomerase RpiB/AlsB"/>
    <property type="match status" value="1"/>
</dbReference>
<dbReference type="GO" id="GO:0009052">
    <property type="term" value="P:pentose-phosphate shunt, non-oxidative branch"/>
    <property type="evidence" value="ECO:0007669"/>
    <property type="project" value="TreeGrafter"/>
</dbReference>
<organism evidence="2">
    <name type="scientific">bioreactor metagenome</name>
    <dbReference type="NCBI Taxonomy" id="1076179"/>
    <lineage>
        <taxon>unclassified sequences</taxon>
        <taxon>metagenomes</taxon>
        <taxon>ecological metagenomes</taxon>
    </lineage>
</organism>
<proteinExistence type="predicted"/>
<evidence type="ECO:0000313" key="2">
    <source>
        <dbReference type="EMBL" id="MPN21274.1"/>
    </source>
</evidence>
<dbReference type="EMBL" id="VSSQ01069225">
    <property type="protein sequence ID" value="MPN21274.1"/>
    <property type="molecule type" value="Genomic_DNA"/>
</dbReference>
<dbReference type="GO" id="GO:0004751">
    <property type="term" value="F:ribose-5-phosphate isomerase activity"/>
    <property type="evidence" value="ECO:0007669"/>
    <property type="project" value="TreeGrafter"/>
</dbReference>
<sequence length="146" mass="15814">MKLAIGSDHGGFELKTLIIAYLKDLGHDVQDFGCYSTDSADYPAVAIPLSEAVAAGKFEKGILICGTGIGMSIAANKVRGVRCALCSESLSARLTREHNDTNVLAMGARMIGPEMEKEIVKVWLGTDFIGKHHSKRIQMISDFENK</sequence>
<dbReference type="PANTHER" id="PTHR30345">
    <property type="entry name" value="RIBOSE-5-PHOSPHATE ISOMERASE B"/>
    <property type="match status" value="1"/>
</dbReference>
<reference evidence="2" key="1">
    <citation type="submission" date="2019-08" db="EMBL/GenBank/DDBJ databases">
        <authorList>
            <person name="Kucharzyk K."/>
            <person name="Murdoch R.W."/>
            <person name="Higgins S."/>
            <person name="Loffler F."/>
        </authorList>
    </citation>
    <scope>NUCLEOTIDE SEQUENCE</scope>
</reference>
<dbReference type="Pfam" id="PF02502">
    <property type="entry name" value="LacAB_rpiB"/>
    <property type="match status" value="1"/>
</dbReference>
<evidence type="ECO:0000256" key="1">
    <source>
        <dbReference type="ARBA" id="ARBA00023235"/>
    </source>
</evidence>
<gene>
    <name evidence="2" type="primary">ywlF_17</name>
    <name evidence="2" type="ORF">SDC9_168653</name>
</gene>
<dbReference type="EC" id="5.3.1.-" evidence="2"/>
<dbReference type="InterPro" id="IPR003500">
    <property type="entry name" value="RpiB_LacA_LacB"/>
</dbReference>
<name>A0A645GB33_9ZZZZ</name>
<comment type="caution">
    <text evidence="2">The sequence shown here is derived from an EMBL/GenBank/DDBJ whole genome shotgun (WGS) entry which is preliminary data.</text>
</comment>
<dbReference type="AlphaFoldDB" id="A0A645GB33"/>
<protein>
    <submittedName>
        <fullName evidence="2">Putative sugar phosphate isomerase YwlF</fullName>
        <ecNumber evidence="2">5.3.1.-</ecNumber>
    </submittedName>
</protein>
<dbReference type="PANTHER" id="PTHR30345:SF0">
    <property type="entry name" value="DNA DAMAGE-REPAIR_TOLERATION PROTEIN DRT102"/>
    <property type="match status" value="1"/>
</dbReference>
<accession>A0A645GB33</accession>
<keyword evidence="1 2" id="KW-0413">Isomerase</keyword>
<dbReference type="InterPro" id="IPR004785">
    <property type="entry name" value="RpiB"/>
</dbReference>
<dbReference type="NCBIfam" id="TIGR00689">
    <property type="entry name" value="rpiB_lacA_lacB"/>
    <property type="match status" value="1"/>
</dbReference>